<evidence type="ECO:0000256" key="1">
    <source>
        <dbReference type="SAM" id="Phobius"/>
    </source>
</evidence>
<keyword evidence="1" id="KW-0472">Membrane</keyword>
<evidence type="ECO:0000313" key="2">
    <source>
        <dbReference type="EMBL" id="GFY42269.1"/>
    </source>
</evidence>
<name>A0A8X6WXK0_9ARAC</name>
<accession>A0A8X6WXK0</accession>
<feature type="transmembrane region" description="Helical" evidence="1">
    <location>
        <begin position="12"/>
        <end position="31"/>
    </location>
</feature>
<protein>
    <submittedName>
        <fullName evidence="2">Uncharacterized protein</fullName>
    </submittedName>
</protein>
<gene>
    <name evidence="2" type="ORF">TNIN_214651</name>
</gene>
<keyword evidence="3" id="KW-1185">Reference proteome</keyword>
<keyword evidence="1" id="KW-0812">Transmembrane</keyword>
<organism evidence="2 3">
    <name type="scientific">Trichonephila inaurata madagascariensis</name>
    <dbReference type="NCBI Taxonomy" id="2747483"/>
    <lineage>
        <taxon>Eukaryota</taxon>
        <taxon>Metazoa</taxon>
        <taxon>Ecdysozoa</taxon>
        <taxon>Arthropoda</taxon>
        <taxon>Chelicerata</taxon>
        <taxon>Arachnida</taxon>
        <taxon>Araneae</taxon>
        <taxon>Araneomorphae</taxon>
        <taxon>Entelegynae</taxon>
        <taxon>Araneoidea</taxon>
        <taxon>Nephilidae</taxon>
        <taxon>Trichonephila</taxon>
        <taxon>Trichonephila inaurata</taxon>
    </lineage>
</organism>
<reference evidence="2" key="1">
    <citation type="submission" date="2020-08" db="EMBL/GenBank/DDBJ databases">
        <title>Multicomponent nature underlies the extraordinary mechanical properties of spider dragline silk.</title>
        <authorList>
            <person name="Kono N."/>
            <person name="Nakamura H."/>
            <person name="Mori M."/>
            <person name="Yoshida Y."/>
            <person name="Ohtoshi R."/>
            <person name="Malay A.D."/>
            <person name="Moran D.A.P."/>
            <person name="Tomita M."/>
            <person name="Numata K."/>
            <person name="Arakawa K."/>
        </authorList>
    </citation>
    <scope>NUCLEOTIDE SEQUENCE</scope>
</reference>
<dbReference type="Proteomes" id="UP000886998">
    <property type="component" value="Unassembled WGS sequence"/>
</dbReference>
<keyword evidence="1" id="KW-1133">Transmembrane helix</keyword>
<evidence type="ECO:0000313" key="3">
    <source>
        <dbReference type="Proteomes" id="UP000886998"/>
    </source>
</evidence>
<proteinExistence type="predicted"/>
<dbReference type="AlphaFoldDB" id="A0A8X6WXK0"/>
<dbReference type="EMBL" id="BMAV01002985">
    <property type="protein sequence ID" value="GFY42269.1"/>
    <property type="molecule type" value="Genomic_DNA"/>
</dbReference>
<sequence length="95" mass="10792">MLQHVNCLRMIHLQAFMVAAVLGSDFLLIHWETSMRSPQSRDLATLLLREIYLKTLDNLKICSISEMYPSFVAHSNVGNPDLTIASNFIYHLTNG</sequence>
<comment type="caution">
    <text evidence="2">The sequence shown here is derived from an EMBL/GenBank/DDBJ whole genome shotgun (WGS) entry which is preliminary data.</text>
</comment>